<dbReference type="EMBL" id="CP011497">
    <property type="protein sequence ID" value="AKJ15723.1"/>
    <property type="molecule type" value="Genomic_DNA"/>
</dbReference>
<name>A0ABN4GVC2_9ACTN</name>
<protein>
    <submittedName>
        <fullName evidence="2">Uncharacterized protein</fullName>
    </submittedName>
</protein>
<sequence length="97" mass="10822">MWATKTTSAAGGGEPRCDRCRHGRLVVTSRRSLAVFRQRRCRPVTSYRTVCREVMADRTLSPKPSMVSRRSPPSVTGQWRRGPAPRPPLSGCVGARR</sequence>
<feature type="compositionally biased region" description="Low complexity" evidence="1">
    <location>
        <begin position="61"/>
        <end position="75"/>
    </location>
</feature>
<organism evidence="2 3">
    <name type="scientific">Streptomyces incarnatus</name>
    <dbReference type="NCBI Taxonomy" id="665007"/>
    <lineage>
        <taxon>Bacteria</taxon>
        <taxon>Bacillati</taxon>
        <taxon>Actinomycetota</taxon>
        <taxon>Actinomycetes</taxon>
        <taxon>Kitasatosporales</taxon>
        <taxon>Streptomycetaceae</taxon>
        <taxon>Streptomyces</taxon>
    </lineage>
</organism>
<dbReference type="Proteomes" id="UP000035366">
    <property type="component" value="Chromosome"/>
</dbReference>
<accession>A0ABN4GVC2</accession>
<proteinExistence type="predicted"/>
<evidence type="ECO:0000313" key="3">
    <source>
        <dbReference type="Proteomes" id="UP000035366"/>
    </source>
</evidence>
<evidence type="ECO:0000313" key="2">
    <source>
        <dbReference type="EMBL" id="AKJ15723.1"/>
    </source>
</evidence>
<reference evidence="2 3" key="1">
    <citation type="journal article" date="2015" name="ISME J.">
        <title>Draft Genome Sequence of Streptomyces incarnatus NRRL8089, which Produces the Nucleoside Antibiotic Sinefungin.</title>
        <authorList>
            <person name="Oshima K."/>
            <person name="Hattori M."/>
            <person name="Shimizu H."/>
            <person name="Fukuda K."/>
            <person name="Nemoto M."/>
            <person name="Inagaki K."/>
            <person name="Tamura T."/>
        </authorList>
    </citation>
    <scope>NUCLEOTIDE SEQUENCE [LARGE SCALE GENOMIC DNA]</scope>
    <source>
        <strain evidence="2 3">NRRL 8089</strain>
    </source>
</reference>
<evidence type="ECO:0000256" key="1">
    <source>
        <dbReference type="SAM" id="MobiDB-lite"/>
    </source>
</evidence>
<feature type="region of interest" description="Disordered" evidence="1">
    <location>
        <begin position="58"/>
        <end position="97"/>
    </location>
</feature>
<gene>
    <name evidence="2" type="ORF">ABB07_38450</name>
</gene>
<keyword evidence="3" id="KW-1185">Reference proteome</keyword>